<protein>
    <submittedName>
        <fullName evidence="1">Uncharacterized protein</fullName>
    </submittedName>
</protein>
<accession>A0ABV0NP66</accession>
<evidence type="ECO:0000313" key="2">
    <source>
        <dbReference type="Proteomes" id="UP001476798"/>
    </source>
</evidence>
<dbReference type="EMBL" id="JAHRIO010044412">
    <property type="protein sequence ID" value="MEQ2173211.1"/>
    <property type="molecule type" value="Genomic_DNA"/>
</dbReference>
<comment type="caution">
    <text evidence="1">The sequence shown here is derived from an EMBL/GenBank/DDBJ whole genome shotgun (WGS) entry which is preliminary data.</text>
</comment>
<reference evidence="1 2" key="1">
    <citation type="submission" date="2021-06" db="EMBL/GenBank/DDBJ databases">
        <authorList>
            <person name="Palmer J.M."/>
        </authorList>
    </citation>
    <scope>NUCLEOTIDE SEQUENCE [LARGE SCALE GENOMIC DNA]</scope>
    <source>
        <strain evidence="1 2">GA_2019</strain>
        <tissue evidence="1">Muscle</tissue>
    </source>
</reference>
<dbReference type="Proteomes" id="UP001476798">
    <property type="component" value="Unassembled WGS sequence"/>
</dbReference>
<organism evidence="1 2">
    <name type="scientific">Goodea atripinnis</name>
    <dbReference type="NCBI Taxonomy" id="208336"/>
    <lineage>
        <taxon>Eukaryota</taxon>
        <taxon>Metazoa</taxon>
        <taxon>Chordata</taxon>
        <taxon>Craniata</taxon>
        <taxon>Vertebrata</taxon>
        <taxon>Euteleostomi</taxon>
        <taxon>Actinopterygii</taxon>
        <taxon>Neopterygii</taxon>
        <taxon>Teleostei</taxon>
        <taxon>Neoteleostei</taxon>
        <taxon>Acanthomorphata</taxon>
        <taxon>Ovalentaria</taxon>
        <taxon>Atherinomorphae</taxon>
        <taxon>Cyprinodontiformes</taxon>
        <taxon>Goodeidae</taxon>
        <taxon>Goodea</taxon>
    </lineage>
</organism>
<keyword evidence="2" id="KW-1185">Reference proteome</keyword>
<name>A0ABV0NP66_9TELE</name>
<gene>
    <name evidence="1" type="ORF">GOODEAATRI_029625</name>
</gene>
<proteinExistence type="predicted"/>
<sequence length="173" mass="19209">MCFCRNIRGRAATVMILWKIQRRDKRTEADYGRGARVRMPVPSRILPGASFSSPAAVRGELAGEQPVCRSVETGYAFGWVDDDWVCASSLSLSRSSCLPASSDPLQLRRRAGIGRDPVSDIRAAVSEHITAEQRGSGRQISAVQLHMDASRLTLNLRHDHIMFPLKTLHPTQR</sequence>
<evidence type="ECO:0000313" key="1">
    <source>
        <dbReference type="EMBL" id="MEQ2173211.1"/>
    </source>
</evidence>